<dbReference type="OrthoDB" id="284261at2"/>
<evidence type="ECO:0008006" key="3">
    <source>
        <dbReference type="Google" id="ProtNLM"/>
    </source>
</evidence>
<dbReference type="EMBL" id="FWWU01000001">
    <property type="protein sequence ID" value="SMB77754.1"/>
    <property type="molecule type" value="Genomic_DNA"/>
</dbReference>
<protein>
    <recommendedName>
        <fullName evidence="3">N-acetyltransferase domain-containing protein</fullName>
    </recommendedName>
</protein>
<dbReference type="STRING" id="695939.SAMN00790413_03900"/>
<gene>
    <name evidence="1" type="ORF">SAMN00790413_03900</name>
</gene>
<accession>A0A1W1UAD9</accession>
<organism evidence="1 2">
    <name type="scientific">Deinococcus hopiensis KR-140</name>
    <dbReference type="NCBI Taxonomy" id="695939"/>
    <lineage>
        <taxon>Bacteria</taxon>
        <taxon>Thermotogati</taxon>
        <taxon>Deinococcota</taxon>
        <taxon>Deinococci</taxon>
        <taxon>Deinococcales</taxon>
        <taxon>Deinococcaceae</taxon>
        <taxon>Deinococcus</taxon>
    </lineage>
</organism>
<evidence type="ECO:0000313" key="1">
    <source>
        <dbReference type="EMBL" id="SMB77754.1"/>
    </source>
</evidence>
<reference evidence="1 2" key="1">
    <citation type="submission" date="2017-04" db="EMBL/GenBank/DDBJ databases">
        <authorList>
            <person name="Afonso C.L."/>
            <person name="Miller P.J."/>
            <person name="Scott M.A."/>
            <person name="Spackman E."/>
            <person name="Goraichik I."/>
            <person name="Dimitrov K.M."/>
            <person name="Suarez D.L."/>
            <person name="Swayne D.E."/>
        </authorList>
    </citation>
    <scope>NUCLEOTIDE SEQUENCE [LARGE SCALE GENOMIC DNA]</scope>
    <source>
        <strain evidence="1 2">KR-140</strain>
    </source>
</reference>
<sequence>MITEFQPLPLLGEGTLWEDGDTTVNLVRPGSAAFDEIVRMRGLVACAPTSDPIDDYSTHYALYDKGKLIVWLRATRRIHGVLDCEAYYPDALIEEFKPVLVASGRLGRHPEEQGRSSLVQLAFRCGWGHQFIHGARIDILNSRQALDSFYQRIGYYALPGWSFVHPRTGVMHDLRGFVPARDVVGPWEDLFASVSPEAAFPLRQRLLSYARELVHQMQ</sequence>
<dbReference type="RefSeq" id="WP_139806304.1">
    <property type="nucleotide sequence ID" value="NZ_FWWU01000001.1"/>
</dbReference>
<dbReference type="AlphaFoldDB" id="A0A1W1UAD9"/>
<proteinExistence type="predicted"/>
<dbReference type="Proteomes" id="UP000192582">
    <property type="component" value="Unassembled WGS sequence"/>
</dbReference>
<evidence type="ECO:0000313" key="2">
    <source>
        <dbReference type="Proteomes" id="UP000192582"/>
    </source>
</evidence>
<name>A0A1W1UAD9_9DEIO</name>
<keyword evidence="2" id="KW-1185">Reference proteome</keyword>